<evidence type="ECO:0000256" key="4">
    <source>
        <dbReference type="ARBA" id="ARBA00017935"/>
    </source>
</evidence>
<dbReference type="SUPFAM" id="SSF55729">
    <property type="entry name" value="Acyl-CoA N-acyltransferases (Nat)"/>
    <property type="match status" value="1"/>
</dbReference>
<dbReference type="PROSITE" id="PS51186">
    <property type="entry name" value="GNAT"/>
    <property type="match status" value="1"/>
</dbReference>
<dbReference type="UniPathway" id="UPA00067">
    <property type="reaction ID" value="UER00122"/>
</dbReference>
<proteinExistence type="inferred from homology"/>
<dbReference type="AlphaFoldDB" id="A0A238L7S7"/>
<dbReference type="EC" id="2.3.1.178" evidence="3 8"/>
<reference evidence="10 11" key="1">
    <citation type="submission" date="2017-05" db="EMBL/GenBank/DDBJ databases">
        <authorList>
            <person name="Song R."/>
            <person name="Chenine A.L."/>
            <person name="Ruprecht R.M."/>
        </authorList>
    </citation>
    <scope>NUCLEOTIDE SEQUENCE [LARGE SCALE GENOMIC DNA]</scope>
    <source>
        <strain evidence="10 11">CECT 8898</strain>
    </source>
</reference>
<dbReference type="CDD" id="cd04301">
    <property type="entry name" value="NAT_SF"/>
    <property type="match status" value="1"/>
</dbReference>
<keyword evidence="6 8" id="KW-0012">Acyltransferase</keyword>
<evidence type="ECO:0000256" key="3">
    <source>
        <dbReference type="ARBA" id="ARBA00012355"/>
    </source>
</evidence>
<evidence type="ECO:0000256" key="5">
    <source>
        <dbReference type="ARBA" id="ARBA00022679"/>
    </source>
</evidence>
<accession>A0A238L7S7</accession>
<comment type="pathway">
    <text evidence="1 8">Amine and polyamine biosynthesis; ectoine biosynthesis; L-ectoine from L-aspartate 4-semialdehyde: step 2/3.</text>
</comment>
<dbReference type="InterPro" id="IPR012772">
    <property type="entry name" value="Ectoine_EctA"/>
</dbReference>
<dbReference type="Proteomes" id="UP000207598">
    <property type="component" value="Unassembled WGS sequence"/>
</dbReference>
<dbReference type="PANTHER" id="PTHR43072">
    <property type="entry name" value="N-ACETYLTRANSFERASE"/>
    <property type="match status" value="1"/>
</dbReference>
<evidence type="ECO:0000313" key="10">
    <source>
        <dbReference type="EMBL" id="SMX50432.1"/>
    </source>
</evidence>
<dbReference type="InterPro" id="IPR016181">
    <property type="entry name" value="Acyl_CoA_acyltransferase"/>
</dbReference>
<evidence type="ECO:0000256" key="2">
    <source>
        <dbReference type="ARBA" id="ARBA00010712"/>
    </source>
</evidence>
<dbReference type="InterPro" id="IPR000182">
    <property type="entry name" value="GNAT_dom"/>
</dbReference>
<evidence type="ECO:0000256" key="1">
    <source>
        <dbReference type="ARBA" id="ARBA00004978"/>
    </source>
</evidence>
<dbReference type="Pfam" id="PF00583">
    <property type="entry name" value="Acetyltransf_1"/>
    <property type="match status" value="1"/>
</dbReference>
<comment type="catalytic activity">
    <reaction evidence="7 8">
        <text>L-2,4-diaminobutanoate + acetyl-CoA = (2S)-4-acetamido-2-aminobutanoate + CoA + H(+)</text>
        <dbReference type="Rhea" id="RHEA:16901"/>
        <dbReference type="ChEBI" id="CHEBI:15378"/>
        <dbReference type="ChEBI" id="CHEBI:57287"/>
        <dbReference type="ChEBI" id="CHEBI:57288"/>
        <dbReference type="ChEBI" id="CHEBI:58761"/>
        <dbReference type="ChEBI" id="CHEBI:58929"/>
        <dbReference type="EC" id="2.3.1.178"/>
    </reaction>
</comment>
<dbReference type="EMBL" id="FXYF01000022">
    <property type="protein sequence ID" value="SMX50432.1"/>
    <property type="molecule type" value="Genomic_DNA"/>
</dbReference>
<protein>
    <recommendedName>
        <fullName evidence="4 8">L-2,4-diaminobutyric acid acetyltransferase</fullName>
        <shortName evidence="8">DABA acetyltransferase</shortName>
        <ecNumber evidence="3 8">2.3.1.178</ecNumber>
    </recommendedName>
</protein>
<evidence type="ECO:0000256" key="7">
    <source>
        <dbReference type="ARBA" id="ARBA00048924"/>
    </source>
</evidence>
<dbReference type="Gene3D" id="3.40.630.30">
    <property type="match status" value="1"/>
</dbReference>
<organism evidence="10 11">
    <name type="scientific">Maliponia aquimaris</name>
    <dbReference type="NCBI Taxonomy" id="1673631"/>
    <lineage>
        <taxon>Bacteria</taxon>
        <taxon>Pseudomonadati</taxon>
        <taxon>Pseudomonadota</taxon>
        <taxon>Alphaproteobacteria</taxon>
        <taxon>Rhodobacterales</taxon>
        <taxon>Paracoccaceae</taxon>
        <taxon>Maliponia</taxon>
    </lineage>
</organism>
<feature type="domain" description="N-acetyltransferase" evidence="9">
    <location>
        <begin position="13"/>
        <end position="161"/>
    </location>
</feature>
<keyword evidence="11" id="KW-1185">Reference proteome</keyword>
<gene>
    <name evidence="8 10" type="primary">ectA</name>
    <name evidence="10" type="ORF">MAA8898_04784</name>
</gene>
<dbReference type="PANTHER" id="PTHR43072:SF23">
    <property type="entry name" value="UPF0039 PROTEIN C11D3.02C"/>
    <property type="match status" value="1"/>
</dbReference>
<name>A0A238L7S7_9RHOB</name>
<evidence type="ECO:0000256" key="8">
    <source>
        <dbReference type="RuleBase" id="RU365045"/>
    </source>
</evidence>
<comment type="similarity">
    <text evidence="2 8">Belongs to the acetyltransferase family. EctA subfamily.</text>
</comment>
<dbReference type="NCBIfam" id="TIGR02406">
    <property type="entry name" value="ectoine_EctA"/>
    <property type="match status" value="1"/>
</dbReference>
<evidence type="ECO:0000256" key="6">
    <source>
        <dbReference type="ARBA" id="ARBA00023315"/>
    </source>
</evidence>
<dbReference type="OrthoDB" id="2436196at2"/>
<comment type="function">
    <text evidence="8">Catalyzes the acetylation of L-2,4-diaminobutyrate (DABA) to gamma-N-acetyl-alpha,gamma-diaminobutyric acid (ADABA) with acetyl coenzyme A.</text>
</comment>
<keyword evidence="5 8" id="KW-0808">Transferase</keyword>
<dbReference type="GO" id="GO:0033816">
    <property type="term" value="F:diaminobutyrate acetyltransferase activity"/>
    <property type="evidence" value="ECO:0007669"/>
    <property type="project" value="UniProtKB-EC"/>
</dbReference>
<evidence type="ECO:0000259" key="9">
    <source>
        <dbReference type="PROSITE" id="PS51186"/>
    </source>
</evidence>
<sequence length="176" mass="19763">MHHSRDFVRQSLPSLREPTARDGAAIWELVRACKPLDENSMYCNLVQCDHFADTCVVAELNGDIVGWISAYVLPNDPDTLFVWQVAVSEKARGMGLGALMLRHLVKRPACKGATRLQTTITSDNDASWALFRKFARAQGKDLDYRPHYTRGQHFGNRHETENLVTIKLAKALARAA</sequence>
<dbReference type="GO" id="GO:0019491">
    <property type="term" value="P:ectoine biosynthetic process"/>
    <property type="evidence" value="ECO:0007669"/>
    <property type="project" value="UniProtKB-UniPathway"/>
</dbReference>
<dbReference type="RefSeq" id="WP_094023502.1">
    <property type="nucleotide sequence ID" value="NZ_FXYF01000022.1"/>
</dbReference>
<evidence type="ECO:0000313" key="11">
    <source>
        <dbReference type="Proteomes" id="UP000207598"/>
    </source>
</evidence>